<dbReference type="RefSeq" id="WP_163065295.1">
    <property type="nucleotide sequence ID" value="NZ_CP048649.1"/>
</dbReference>
<dbReference type="SUPFAM" id="SSF54189">
    <property type="entry name" value="Ribosomal proteins S24e, L23 and L15e"/>
    <property type="match status" value="1"/>
</dbReference>
<dbReference type="GO" id="GO:0005840">
    <property type="term" value="C:ribosome"/>
    <property type="evidence" value="ECO:0007669"/>
    <property type="project" value="UniProtKB-KW"/>
</dbReference>
<gene>
    <name evidence="6 8" type="primary">rplW</name>
    <name evidence="8" type="ORF">Ami103574_03445</name>
</gene>
<protein>
    <recommendedName>
        <fullName evidence="6">Large ribosomal subunit protein uL23</fullName>
    </recommendedName>
</protein>
<accession>A0A858BTM4</accession>
<evidence type="ECO:0000256" key="7">
    <source>
        <dbReference type="RuleBase" id="RU003934"/>
    </source>
</evidence>
<dbReference type="FunFam" id="3.30.70.330:FF:000001">
    <property type="entry name" value="50S ribosomal protein L23"/>
    <property type="match status" value="1"/>
</dbReference>
<dbReference type="KEGG" id="abut:Ami103574_03445"/>
<dbReference type="HAMAP" id="MF_01369_B">
    <property type="entry name" value="Ribosomal_uL23_B"/>
    <property type="match status" value="1"/>
</dbReference>
<comment type="similarity">
    <text evidence="1 6 7">Belongs to the universal ribosomal protein uL23 family.</text>
</comment>
<keyword evidence="9" id="KW-1185">Reference proteome</keyword>
<dbReference type="Pfam" id="PF00276">
    <property type="entry name" value="Ribosomal_L23"/>
    <property type="match status" value="1"/>
</dbReference>
<dbReference type="InterPro" id="IPR012678">
    <property type="entry name" value="Ribosomal_uL23/eL15/eS24_sf"/>
</dbReference>
<dbReference type="InterPro" id="IPR012677">
    <property type="entry name" value="Nucleotide-bd_a/b_plait_sf"/>
</dbReference>
<dbReference type="AlphaFoldDB" id="A0A858BTM4"/>
<dbReference type="InterPro" id="IPR013025">
    <property type="entry name" value="Ribosomal_uL23-like"/>
</dbReference>
<evidence type="ECO:0000256" key="2">
    <source>
        <dbReference type="ARBA" id="ARBA00022730"/>
    </source>
</evidence>
<evidence type="ECO:0000256" key="1">
    <source>
        <dbReference type="ARBA" id="ARBA00006700"/>
    </source>
</evidence>
<evidence type="ECO:0000313" key="9">
    <source>
        <dbReference type="Proteomes" id="UP000466848"/>
    </source>
</evidence>
<dbReference type="GO" id="GO:0019843">
    <property type="term" value="F:rRNA binding"/>
    <property type="evidence" value="ECO:0007669"/>
    <property type="project" value="UniProtKB-UniRule"/>
</dbReference>
<dbReference type="PROSITE" id="PS00050">
    <property type="entry name" value="RIBOSOMAL_L23"/>
    <property type="match status" value="1"/>
</dbReference>
<dbReference type="Proteomes" id="UP000466848">
    <property type="component" value="Chromosome"/>
</dbReference>
<sequence>MRTAYDVIIKPVISETSMDNAQAKKYTFKVATNANKTEVKLAVEEIFGVEVEKVNIMNVQGKVKRMGKNIGRTAASKKAIVTLTDNSKEIEFFQGL</sequence>
<evidence type="ECO:0000256" key="6">
    <source>
        <dbReference type="HAMAP-Rule" id="MF_01369"/>
    </source>
</evidence>
<name>A0A858BTM4_9FIRM</name>
<keyword evidence="5 6" id="KW-0687">Ribonucleoprotein</keyword>
<dbReference type="GO" id="GO:0006412">
    <property type="term" value="P:translation"/>
    <property type="evidence" value="ECO:0007669"/>
    <property type="project" value="UniProtKB-UniRule"/>
</dbReference>
<keyword evidence="2 6" id="KW-0699">rRNA-binding</keyword>
<evidence type="ECO:0000256" key="5">
    <source>
        <dbReference type="ARBA" id="ARBA00023274"/>
    </source>
</evidence>
<dbReference type="GO" id="GO:1990904">
    <property type="term" value="C:ribonucleoprotein complex"/>
    <property type="evidence" value="ECO:0007669"/>
    <property type="project" value="UniProtKB-KW"/>
</dbReference>
<dbReference type="InterPro" id="IPR001014">
    <property type="entry name" value="Ribosomal_uL23_CS"/>
</dbReference>
<dbReference type="GO" id="GO:0003735">
    <property type="term" value="F:structural constituent of ribosome"/>
    <property type="evidence" value="ECO:0007669"/>
    <property type="project" value="InterPro"/>
</dbReference>
<evidence type="ECO:0000313" key="8">
    <source>
        <dbReference type="EMBL" id="QIB68428.1"/>
    </source>
</evidence>
<proteinExistence type="inferred from homology"/>
<dbReference type="Gene3D" id="3.30.70.330">
    <property type="match status" value="1"/>
</dbReference>
<comment type="subunit">
    <text evidence="6">Part of the 50S ribosomal subunit. Contacts protein L29, and trigger factor when it is bound to the ribosome.</text>
</comment>
<evidence type="ECO:0000256" key="3">
    <source>
        <dbReference type="ARBA" id="ARBA00022884"/>
    </source>
</evidence>
<dbReference type="PANTHER" id="PTHR11620">
    <property type="entry name" value="60S RIBOSOMAL PROTEIN L23A"/>
    <property type="match status" value="1"/>
</dbReference>
<comment type="function">
    <text evidence="6">One of the early assembly proteins it binds 23S rRNA. One of the proteins that surrounds the polypeptide exit tunnel on the outside of the ribosome. Forms the main docking site for trigger factor binding to the ribosome.</text>
</comment>
<organism evidence="8 9">
    <name type="scientific">Aminipila butyrica</name>
    <dbReference type="NCBI Taxonomy" id="433296"/>
    <lineage>
        <taxon>Bacteria</taxon>
        <taxon>Bacillati</taxon>
        <taxon>Bacillota</taxon>
        <taxon>Clostridia</taxon>
        <taxon>Peptostreptococcales</taxon>
        <taxon>Anaerovoracaceae</taxon>
        <taxon>Aminipila</taxon>
    </lineage>
</organism>
<dbReference type="EMBL" id="CP048649">
    <property type="protein sequence ID" value="QIB68428.1"/>
    <property type="molecule type" value="Genomic_DNA"/>
</dbReference>
<keyword evidence="4 6" id="KW-0689">Ribosomal protein</keyword>
<dbReference type="NCBIfam" id="NF004363">
    <property type="entry name" value="PRK05738.2-4"/>
    <property type="match status" value="1"/>
</dbReference>
<evidence type="ECO:0000256" key="4">
    <source>
        <dbReference type="ARBA" id="ARBA00022980"/>
    </source>
</evidence>
<keyword evidence="3 6" id="KW-0694">RNA-binding</keyword>
<reference evidence="8 9" key="1">
    <citation type="submission" date="2020-02" db="EMBL/GenBank/DDBJ databases">
        <authorList>
            <person name="Kim Y.B."/>
            <person name="Roh S.W."/>
        </authorList>
    </citation>
    <scope>NUCLEOTIDE SEQUENCE [LARGE SCALE GENOMIC DNA]</scope>
    <source>
        <strain evidence="8 9">DSM 103574</strain>
    </source>
</reference>